<gene>
    <name evidence="2" type="ORF">L207DRAFT_594995</name>
</gene>
<dbReference type="AlphaFoldDB" id="A0A2J6SCV8"/>
<name>A0A2J6SCV8_HYAVF</name>
<organism evidence="2 3">
    <name type="scientific">Hyaloscypha variabilis (strain UAMH 11265 / GT02V1 / F)</name>
    <name type="common">Meliniomyces variabilis</name>
    <dbReference type="NCBI Taxonomy" id="1149755"/>
    <lineage>
        <taxon>Eukaryota</taxon>
        <taxon>Fungi</taxon>
        <taxon>Dikarya</taxon>
        <taxon>Ascomycota</taxon>
        <taxon>Pezizomycotina</taxon>
        <taxon>Leotiomycetes</taxon>
        <taxon>Helotiales</taxon>
        <taxon>Hyaloscyphaceae</taxon>
        <taxon>Hyaloscypha</taxon>
        <taxon>Hyaloscypha variabilis</taxon>
    </lineage>
</organism>
<feature type="region of interest" description="Disordered" evidence="1">
    <location>
        <begin position="201"/>
        <end position="222"/>
    </location>
</feature>
<dbReference type="Proteomes" id="UP000235786">
    <property type="component" value="Unassembled WGS sequence"/>
</dbReference>
<keyword evidence="3" id="KW-1185">Reference proteome</keyword>
<evidence type="ECO:0000313" key="2">
    <source>
        <dbReference type="EMBL" id="PMD48607.1"/>
    </source>
</evidence>
<reference evidence="2 3" key="1">
    <citation type="submission" date="2016-04" db="EMBL/GenBank/DDBJ databases">
        <title>A degradative enzymes factory behind the ericoid mycorrhizal symbiosis.</title>
        <authorList>
            <consortium name="DOE Joint Genome Institute"/>
            <person name="Martino E."/>
            <person name="Morin E."/>
            <person name="Grelet G."/>
            <person name="Kuo A."/>
            <person name="Kohler A."/>
            <person name="Daghino S."/>
            <person name="Barry K."/>
            <person name="Choi C."/>
            <person name="Cichocki N."/>
            <person name="Clum A."/>
            <person name="Copeland A."/>
            <person name="Hainaut M."/>
            <person name="Haridas S."/>
            <person name="Labutti K."/>
            <person name="Lindquist E."/>
            <person name="Lipzen A."/>
            <person name="Khouja H.-R."/>
            <person name="Murat C."/>
            <person name="Ohm R."/>
            <person name="Olson A."/>
            <person name="Spatafora J."/>
            <person name="Veneault-Fourrey C."/>
            <person name="Henrissat B."/>
            <person name="Grigoriev I."/>
            <person name="Martin F."/>
            <person name="Perotto S."/>
        </authorList>
    </citation>
    <scope>NUCLEOTIDE SEQUENCE [LARGE SCALE GENOMIC DNA]</scope>
    <source>
        <strain evidence="2 3">F</strain>
    </source>
</reference>
<dbReference type="EMBL" id="KZ613937">
    <property type="protein sequence ID" value="PMD48607.1"/>
    <property type="molecule type" value="Genomic_DNA"/>
</dbReference>
<sequence length="303" mass="33559">MPHTCDEREASVAGFVRFLVRLDCLCWPMVGSRMNPSAAVSSREAGGGLALGTCNGHVHVYPEGPAPVSTSEERGDALWPRAKAMFRVETPRSTSHSHTPLPSRIRPVACGLHYLPKPSHSALRCSHPVLPGIVRWVAAITFHPPNSRFFFTSSSSSSPSSSLRQHITPFVEEHHSPPEAPGPTTPVQRFDPDPVQVCWRTSEQRPPPTDHRPRVNGFTGSSHEEVRRTVSFHSDVLSWPASIHRYRRSGSCSTSPPDTPAKLCLDEETATFSTTFLTSEQYSPAKHDLKTASFYFRILALYR</sequence>
<accession>A0A2J6SCV8</accession>
<proteinExistence type="predicted"/>
<protein>
    <submittedName>
        <fullName evidence="2">Uncharacterized protein</fullName>
    </submittedName>
</protein>
<evidence type="ECO:0000313" key="3">
    <source>
        <dbReference type="Proteomes" id="UP000235786"/>
    </source>
</evidence>
<evidence type="ECO:0000256" key="1">
    <source>
        <dbReference type="SAM" id="MobiDB-lite"/>
    </source>
</evidence>